<organism evidence="2 3">
    <name type="scientific">Halothermothrix orenii (strain H 168 / OCM 544 / DSM 9562)</name>
    <dbReference type="NCBI Taxonomy" id="373903"/>
    <lineage>
        <taxon>Bacteria</taxon>
        <taxon>Bacillati</taxon>
        <taxon>Bacillota</taxon>
        <taxon>Clostridia</taxon>
        <taxon>Halanaerobiales</taxon>
        <taxon>Halothermotrichaceae</taxon>
        <taxon>Halothermothrix</taxon>
    </lineage>
</organism>
<dbReference type="Gene3D" id="3.90.226.10">
    <property type="entry name" value="2-enoyl-CoA Hydratase, Chain A, domain 1"/>
    <property type="match status" value="2"/>
</dbReference>
<protein>
    <submittedName>
        <fullName evidence="2">Peptidase S41</fullName>
    </submittedName>
</protein>
<keyword evidence="3" id="KW-1185">Reference proteome</keyword>
<dbReference type="Proteomes" id="UP000000719">
    <property type="component" value="Chromosome"/>
</dbReference>
<feature type="domain" description="Tail specific protease" evidence="1">
    <location>
        <begin position="10"/>
        <end position="54"/>
    </location>
</feature>
<dbReference type="HOGENOM" id="CLU_1633113_0_0_9"/>
<feature type="domain" description="Tail specific protease" evidence="1">
    <location>
        <begin position="57"/>
        <end position="139"/>
    </location>
</feature>
<dbReference type="Pfam" id="PF03572">
    <property type="entry name" value="Peptidase_S41"/>
    <property type="match status" value="2"/>
</dbReference>
<name>B8CY78_HALOH</name>
<gene>
    <name evidence="2" type="ordered locus">Hore_14975</name>
</gene>
<evidence type="ECO:0000313" key="3">
    <source>
        <dbReference type="Proteomes" id="UP000000719"/>
    </source>
</evidence>
<dbReference type="GO" id="GO:0006508">
    <property type="term" value="P:proteolysis"/>
    <property type="evidence" value="ECO:0007669"/>
    <property type="project" value="InterPro"/>
</dbReference>
<dbReference type="InterPro" id="IPR005151">
    <property type="entry name" value="Tail-specific_protease"/>
</dbReference>
<dbReference type="GO" id="GO:0008236">
    <property type="term" value="F:serine-type peptidase activity"/>
    <property type="evidence" value="ECO:0007669"/>
    <property type="project" value="InterPro"/>
</dbReference>
<sequence length="162" mass="18338">MVNYRYGKNLPSFKKTTAEIINILKEKDIKKLVIDLRHNGGGSSPQGSRFARQLKNLNLDTDIYVVIGNRTFSAATINAIHFKEYTKATLIGEPTSGKPNHYGEVKTFKLPNTGMLVHYSTKYITLIDNADPDSIYPDIYCYVKFSDFVNGVDTILEKIKRL</sequence>
<dbReference type="KEGG" id="hor:Hore_14975"/>
<dbReference type="RefSeq" id="WP_012636430.1">
    <property type="nucleotide sequence ID" value="NC_011899.1"/>
</dbReference>
<dbReference type="InterPro" id="IPR029045">
    <property type="entry name" value="ClpP/crotonase-like_dom_sf"/>
</dbReference>
<dbReference type="eggNOG" id="COG0793">
    <property type="taxonomic scope" value="Bacteria"/>
</dbReference>
<dbReference type="SUPFAM" id="SSF52096">
    <property type="entry name" value="ClpP/crotonase"/>
    <property type="match status" value="1"/>
</dbReference>
<dbReference type="AlphaFoldDB" id="B8CY78"/>
<proteinExistence type="predicted"/>
<dbReference type="EMBL" id="CP001098">
    <property type="protein sequence ID" value="ACL70247.1"/>
    <property type="molecule type" value="Genomic_DNA"/>
</dbReference>
<evidence type="ECO:0000313" key="2">
    <source>
        <dbReference type="EMBL" id="ACL70247.1"/>
    </source>
</evidence>
<dbReference type="OrthoDB" id="5480566at2"/>
<reference evidence="2 3" key="1">
    <citation type="journal article" date="2009" name="PLoS ONE">
        <title>Genome analysis of the anaerobic thermohalophilic bacterium Halothermothrix orenii.</title>
        <authorList>
            <person name="Mavromatis K."/>
            <person name="Ivanova N."/>
            <person name="Anderson I."/>
            <person name="Lykidis A."/>
            <person name="Hooper S.D."/>
            <person name="Sun H."/>
            <person name="Kunin V."/>
            <person name="Lapidus A."/>
            <person name="Hugenholtz P."/>
            <person name="Patel B."/>
            <person name="Kyrpides N.C."/>
        </authorList>
    </citation>
    <scope>NUCLEOTIDE SEQUENCE [LARGE SCALE GENOMIC DNA]</scope>
    <source>
        <strain evidence="3">H 168 / OCM 544 / DSM 9562</strain>
    </source>
</reference>
<accession>B8CY78</accession>
<dbReference type="STRING" id="373903.Hore_14975"/>
<evidence type="ECO:0000259" key="1">
    <source>
        <dbReference type="Pfam" id="PF03572"/>
    </source>
</evidence>